<sequence length="161" mass="18367">MVPDHQRPPISRRFTVGNEYSRGNRLGSSGMFPRNFNVKNFSHIIHWSSTRYNIAGAPQFLQGNSVGVHNVGIGTQGGVEKFHVLRIQLVDHRLMDTKWGRRNSPGKGVVVLKGILGHWLICWIFDLNMMESVGMVEAGASEYVRRHQTKWWGREISSEIR</sequence>
<dbReference type="RefSeq" id="XP_001483901.2">
    <property type="nucleotide sequence ID" value="XM_001483851.1"/>
</dbReference>
<dbReference type="EMBL" id="CH408158">
    <property type="protein sequence ID" value="EDK39184.2"/>
    <property type="molecule type" value="Genomic_DNA"/>
</dbReference>
<dbReference type="KEGG" id="pgu:PGUG_03283"/>
<name>A5DJ32_PICGU</name>
<evidence type="ECO:0000313" key="2">
    <source>
        <dbReference type="Proteomes" id="UP000001997"/>
    </source>
</evidence>
<accession>A5DJ32</accession>
<evidence type="ECO:0000313" key="1">
    <source>
        <dbReference type="EMBL" id="EDK39184.2"/>
    </source>
</evidence>
<gene>
    <name evidence="1" type="ORF">PGUG_03283</name>
</gene>
<dbReference type="Proteomes" id="UP000001997">
    <property type="component" value="Unassembled WGS sequence"/>
</dbReference>
<dbReference type="VEuPathDB" id="FungiDB:PGUG_03283"/>
<proteinExistence type="predicted"/>
<dbReference type="GeneID" id="5126353"/>
<dbReference type="AlphaFoldDB" id="A5DJ32"/>
<dbReference type="InParanoid" id="A5DJ32"/>
<dbReference type="HOGENOM" id="CLU_1644338_0_0_1"/>
<organism evidence="1 2">
    <name type="scientific">Meyerozyma guilliermondii (strain ATCC 6260 / CBS 566 / DSM 6381 / JCM 1539 / NBRC 10279 / NRRL Y-324)</name>
    <name type="common">Yeast</name>
    <name type="synonym">Candida guilliermondii</name>
    <dbReference type="NCBI Taxonomy" id="294746"/>
    <lineage>
        <taxon>Eukaryota</taxon>
        <taxon>Fungi</taxon>
        <taxon>Dikarya</taxon>
        <taxon>Ascomycota</taxon>
        <taxon>Saccharomycotina</taxon>
        <taxon>Pichiomycetes</taxon>
        <taxon>Debaryomycetaceae</taxon>
        <taxon>Meyerozyma</taxon>
    </lineage>
</organism>
<keyword evidence="2" id="KW-1185">Reference proteome</keyword>
<reference evidence="1 2" key="1">
    <citation type="journal article" date="2009" name="Nature">
        <title>Evolution of pathogenicity and sexual reproduction in eight Candida genomes.</title>
        <authorList>
            <person name="Butler G."/>
            <person name="Rasmussen M.D."/>
            <person name="Lin M.F."/>
            <person name="Santos M.A."/>
            <person name="Sakthikumar S."/>
            <person name="Munro C.A."/>
            <person name="Rheinbay E."/>
            <person name="Grabherr M."/>
            <person name="Forche A."/>
            <person name="Reedy J.L."/>
            <person name="Agrafioti I."/>
            <person name="Arnaud M.B."/>
            <person name="Bates S."/>
            <person name="Brown A.J."/>
            <person name="Brunke S."/>
            <person name="Costanzo M.C."/>
            <person name="Fitzpatrick D.A."/>
            <person name="de Groot P.W."/>
            <person name="Harris D."/>
            <person name="Hoyer L.L."/>
            <person name="Hube B."/>
            <person name="Klis F.M."/>
            <person name="Kodira C."/>
            <person name="Lennard N."/>
            <person name="Logue M.E."/>
            <person name="Martin R."/>
            <person name="Neiman A.M."/>
            <person name="Nikolaou E."/>
            <person name="Quail M.A."/>
            <person name="Quinn J."/>
            <person name="Santos M.C."/>
            <person name="Schmitzberger F.F."/>
            <person name="Sherlock G."/>
            <person name="Shah P."/>
            <person name="Silverstein K.A."/>
            <person name="Skrzypek M.S."/>
            <person name="Soll D."/>
            <person name="Staggs R."/>
            <person name="Stansfield I."/>
            <person name="Stumpf M.P."/>
            <person name="Sudbery P.E."/>
            <person name="Srikantha T."/>
            <person name="Zeng Q."/>
            <person name="Berman J."/>
            <person name="Berriman M."/>
            <person name="Heitman J."/>
            <person name="Gow N.A."/>
            <person name="Lorenz M.C."/>
            <person name="Birren B.W."/>
            <person name="Kellis M."/>
            <person name="Cuomo C.A."/>
        </authorList>
    </citation>
    <scope>NUCLEOTIDE SEQUENCE [LARGE SCALE GENOMIC DNA]</scope>
    <source>
        <strain evidence="2">ATCC 6260 / CBS 566 / DSM 6381 / JCM 1539 / NBRC 10279 / NRRL Y-324</strain>
    </source>
</reference>
<protein>
    <submittedName>
        <fullName evidence="1">Uncharacterized protein</fullName>
    </submittedName>
</protein>